<gene>
    <name evidence="1" type="ORF">FA95DRAFT_850179</name>
</gene>
<reference evidence="1" key="1">
    <citation type="submission" date="2021-02" db="EMBL/GenBank/DDBJ databases">
        <authorList>
            <consortium name="DOE Joint Genome Institute"/>
            <person name="Ahrendt S."/>
            <person name="Looney B.P."/>
            <person name="Miyauchi S."/>
            <person name="Morin E."/>
            <person name="Drula E."/>
            <person name="Courty P.E."/>
            <person name="Chicoki N."/>
            <person name="Fauchery L."/>
            <person name="Kohler A."/>
            <person name="Kuo A."/>
            <person name="Labutti K."/>
            <person name="Pangilinan J."/>
            <person name="Lipzen A."/>
            <person name="Riley R."/>
            <person name="Andreopoulos W."/>
            <person name="He G."/>
            <person name="Johnson J."/>
            <person name="Barry K.W."/>
            <person name="Grigoriev I.V."/>
            <person name="Nagy L."/>
            <person name="Hibbett D."/>
            <person name="Henrissat B."/>
            <person name="Matheny P.B."/>
            <person name="Labbe J."/>
            <person name="Martin F."/>
        </authorList>
    </citation>
    <scope>NUCLEOTIDE SEQUENCE</scope>
    <source>
        <strain evidence="1">FP105234-sp</strain>
    </source>
</reference>
<sequence>MPLTCIAARIGKTGVSVPCLPPALLFTMFNAALFSTLPQACAIAFDSFIVNVATLNYATVKLGPAWVPQKPRAHAFSTHINATKLLFLLHLALKTLWICELFIAMWSALSGGRPPLRCSKPRSLIPPPWHLEAQILVVNQGKYGNIGRALQSTGLLTSHSPLLPINHLLLIPRLPHSWLDVVRPHIVF</sequence>
<accession>A0ACB8RAP8</accession>
<organism evidence="1 2">
    <name type="scientific">Auriscalpium vulgare</name>
    <dbReference type="NCBI Taxonomy" id="40419"/>
    <lineage>
        <taxon>Eukaryota</taxon>
        <taxon>Fungi</taxon>
        <taxon>Dikarya</taxon>
        <taxon>Basidiomycota</taxon>
        <taxon>Agaricomycotina</taxon>
        <taxon>Agaricomycetes</taxon>
        <taxon>Russulales</taxon>
        <taxon>Auriscalpiaceae</taxon>
        <taxon>Auriscalpium</taxon>
    </lineage>
</organism>
<dbReference type="Proteomes" id="UP000814033">
    <property type="component" value="Unassembled WGS sequence"/>
</dbReference>
<reference evidence="1" key="2">
    <citation type="journal article" date="2022" name="New Phytol.">
        <title>Evolutionary transition to the ectomycorrhizal habit in the genomes of a hyperdiverse lineage of mushroom-forming fungi.</title>
        <authorList>
            <person name="Looney B."/>
            <person name="Miyauchi S."/>
            <person name="Morin E."/>
            <person name="Drula E."/>
            <person name="Courty P.E."/>
            <person name="Kohler A."/>
            <person name="Kuo A."/>
            <person name="LaButti K."/>
            <person name="Pangilinan J."/>
            <person name="Lipzen A."/>
            <person name="Riley R."/>
            <person name="Andreopoulos W."/>
            <person name="He G."/>
            <person name="Johnson J."/>
            <person name="Nolan M."/>
            <person name="Tritt A."/>
            <person name="Barry K.W."/>
            <person name="Grigoriev I.V."/>
            <person name="Nagy L.G."/>
            <person name="Hibbett D."/>
            <person name="Henrissat B."/>
            <person name="Matheny P.B."/>
            <person name="Labbe J."/>
            <person name="Martin F.M."/>
        </authorList>
    </citation>
    <scope>NUCLEOTIDE SEQUENCE</scope>
    <source>
        <strain evidence="1">FP105234-sp</strain>
    </source>
</reference>
<keyword evidence="2" id="KW-1185">Reference proteome</keyword>
<dbReference type="EMBL" id="MU276177">
    <property type="protein sequence ID" value="KAI0040658.1"/>
    <property type="molecule type" value="Genomic_DNA"/>
</dbReference>
<protein>
    <submittedName>
        <fullName evidence="1">Uncharacterized protein</fullName>
    </submittedName>
</protein>
<name>A0ACB8RAP8_9AGAM</name>
<proteinExistence type="predicted"/>
<comment type="caution">
    <text evidence="1">The sequence shown here is derived from an EMBL/GenBank/DDBJ whole genome shotgun (WGS) entry which is preliminary data.</text>
</comment>
<evidence type="ECO:0000313" key="2">
    <source>
        <dbReference type="Proteomes" id="UP000814033"/>
    </source>
</evidence>
<evidence type="ECO:0000313" key="1">
    <source>
        <dbReference type="EMBL" id="KAI0040658.1"/>
    </source>
</evidence>